<reference evidence="2" key="1">
    <citation type="submission" date="2022-11" db="UniProtKB">
        <authorList>
            <consortium name="WormBaseParasite"/>
        </authorList>
    </citation>
    <scope>IDENTIFICATION</scope>
</reference>
<dbReference type="WBParaSite" id="sdigi.contig1.g38.t1">
    <property type="protein sequence ID" value="sdigi.contig1.g38.t1"/>
    <property type="gene ID" value="sdigi.contig1.g38"/>
</dbReference>
<organism evidence="1 2">
    <name type="scientific">Setaria digitata</name>
    <dbReference type="NCBI Taxonomy" id="48799"/>
    <lineage>
        <taxon>Eukaryota</taxon>
        <taxon>Metazoa</taxon>
        <taxon>Ecdysozoa</taxon>
        <taxon>Nematoda</taxon>
        <taxon>Chromadorea</taxon>
        <taxon>Rhabditida</taxon>
        <taxon>Spirurina</taxon>
        <taxon>Spiruromorpha</taxon>
        <taxon>Filarioidea</taxon>
        <taxon>Setariidae</taxon>
        <taxon>Setaria</taxon>
    </lineage>
</organism>
<keyword evidence="1" id="KW-1185">Reference proteome</keyword>
<protein>
    <submittedName>
        <fullName evidence="2">Uncharacterized protein</fullName>
    </submittedName>
</protein>
<name>A0A915PFK7_9BILA</name>
<evidence type="ECO:0000313" key="1">
    <source>
        <dbReference type="Proteomes" id="UP000887581"/>
    </source>
</evidence>
<sequence>MEEGADTRAVHTHTIVEMGRMRVTRWTSHCGVTLVESVVLEWRGALGSLVVDVGGCLVVSCR</sequence>
<proteinExistence type="predicted"/>
<dbReference type="AlphaFoldDB" id="A0A915PFK7"/>
<dbReference type="Proteomes" id="UP000887581">
    <property type="component" value="Unplaced"/>
</dbReference>
<evidence type="ECO:0000313" key="2">
    <source>
        <dbReference type="WBParaSite" id="sdigi.contig1.g38.t1"/>
    </source>
</evidence>
<accession>A0A915PFK7</accession>